<accession>A0ABS3VJA1</accession>
<proteinExistence type="predicted"/>
<name>A0ABS3VJA1_MICEH</name>
<dbReference type="InterPro" id="IPR016181">
    <property type="entry name" value="Acyl_CoA_acyltransferase"/>
</dbReference>
<dbReference type="InterPro" id="IPR051554">
    <property type="entry name" value="Acetyltransferase_Eis"/>
</dbReference>
<dbReference type="SUPFAM" id="SSF55729">
    <property type="entry name" value="Acyl-CoA N-acyltransferases (Nat)"/>
    <property type="match status" value="1"/>
</dbReference>
<reference evidence="2 3" key="1">
    <citation type="submission" date="2019-12" db="EMBL/GenBank/DDBJ databases">
        <title>Whole genome sequencing of endophytic Actinobacterium Micromonospora sp. MPMI6T.</title>
        <authorList>
            <person name="Evv R."/>
            <person name="Podile A.R."/>
        </authorList>
    </citation>
    <scope>NUCLEOTIDE SEQUENCE [LARGE SCALE GENOMIC DNA]</scope>
    <source>
        <strain evidence="2 3">MPMI6</strain>
    </source>
</reference>
<dbReference type="PROSITE" id="PS51186">
    <property type="entry name" value="GNAT"/>
    <property type="match status" value="1"/>
</dbReference>
<dbReference type="Proteomes" id="UP000823521">
    <property type="component" value="Unassembled WGS sequence"/>
</dbReference>
<dbReference type="EMBL" id="WVUH01000003">
    <property type="protein sequence ID" value="MBO4204610.1"/>
    <property type="molecule type" value="Genomic_DNA"/>
</dbReference>
<dbReference type="RefSeq" id="WP_208810756.1">
    <property type="nucleotide sequence ID" value="NZ_WVUH01000003.1"/>
</dbReference>
<organism evidence="2 3">
    <name type="scientific">Micromonospora echinofusca</name>
    <dbReference type="NCBI Taxonomy" id="47858"/>
    <lineage>
        <taxon>Bacteria</taxon>
        <taxon>Bacillati</taxon>
        <taxon>Actinomycetota</taxon>
        <taxon>Actinomycetes</taxon>
        <taxon>Micromonosporales</taxon>
        <taxon>Micromonosporaceae</taxon>
        <taxon>Micromonospora</taxon>
    </lineage>
</organism>
<comment type="caution">
    <text evidence="2">The sequence shown here is derived from an EMBL/GenBank/DDBJ whole genome shotgun (WGS) entry which is preliminary data.</text>
</comment>
<evidence type="ECO:0000313" key="2">
    <source>
        <dbReference type="EMBL" id="MBO4204610.1"/>
    </source>
</evidence>
<dbReference type="PANTHER" id="PTHR37817:SF1">
    <property type="entry name" value="N-ACETYLTRANSFERASE EIS"/>
    <property type="match status" value="1"/>
</dbReference>
<gene>
    <name evidence="2" type="ORF">GSF22_01080</name>
</gene>
<evidence type="ECO:0000313" key="3">
    <source>
        <dbReference type="Proteomes" id="UP000823521"/>
    </source>
</evidence>
<dbReference type="InterPro" id="IPR000182">
    <property type="entry name" value="GNAT_dom"/>
</dbReference>
<protein>
    <submittedName>
        <fullName evidence="2">GNAT family N-acetyltransferase</fullName>
    </submittedName>
</protein>
<dbReference type="Gene3D" id="3.40.630.30">
    <property type="match status" value="2"/>
</dbReference>
<dbReference type="PANTHER" id="PTHR37817">
    <property type="entry name" value="N-ACETYLTRANSFERASE EIS"/>
    <property type="match status" value="1"/>
</dbReference>
<feature type="domain" description="N-acetyltransferase" evidence="1">
    <location>
        <begin position="5"/>
        <end position="147"/>
    </location>
</feature>
<dbReference type="Pfam" id="PF13527">
    <property type="entry name" value="Acetyltransf_9"/>
    <property type="match status" value="1"/>
</dbReference>
<keyword evidence="3" id="KW-1185">Reference proteome</keyword>
<dbReference type="CDD" id="cd04301">
    <property type="entry name" value="NAT_SF"/>
    <property type="match status" value="1"/>
</dbReference>
<sequence length="313" mass="33494">MTGSVTYRSATPADVPSLLATWAESFAGADVGLLWARDPGRLPRTFVAVRDAEVLAAVYYLPRRVRDAAGHVDLVGGVANVATRPSARGQGHVRRLLDLAGAAMAADGCAWSLLFTGTPEVYRSSGFRSFTLDYRSGRPVRPAAPLVPGWSVRPAPLADWPEIAPVHRAFNARRPLSTVRTADDWGRRVPFWYAPPAELLVARQHGQVGGYLVTQRSDDRLRVAEAAVWPGQEDALAALFAAVAARAGSAGVTCIEARLPADPAIELALPCLLTDPVTETDTTGMVRPVHATPEHLTALLTAPGAFHWPGDYL</sequence>
<evidence type="ECO:0000259" key="1">
    <source>
        <dbReference type="PROSITE" id="PS51186"/>
    </source>
</evidence>